<gene>
    <name evidence="2" type="ORF">CBR_g32520</name>
</gene>
<feature type="compositionally biased region" description="Basic and acidic residues" evidence="1">
    <location>
        <begin position="97"/>
        <end position="114"/>
    </location>
</feature>
<organism evidence="2 3">
    <name type="scientific">Chara braunii</name>
    <name type="common">Braun's stonewort</name>
    <dbReference type="NCBI Taxonomy" id="69332"/>
    <lineage>
        <taxon>Eukaryota</taxon>
        <taxon>Viridiplantae</taxon>
        <taxon>Streptophyta</taxon>
        <taxon>Charophyceae</taxon>
        <taxon>Charales</taxon>
        <taxon>Characeae</taxon>
        <taxon>Chara</taxon>
    </lineage>
</organism>
<name>A0A388LH46_CHABU</name>
<feature type="compositionally biased region" description="Basic and acidic residues" evidence="1">
    <location>
        <begin position="23"/>
        <end position="87"/>
    </location>
</feature>
<dbReference type="Proteomes" id="UP000265515">
    <property type="component" value="Unassembled WGS sequence"/>
</dbReference>
<sequence length="433" mass="46560">MEVVEVGMGVGRGRDGSQDTEEREAIEGDVSEGKKGARSRDGEGERSGWESEGGRRWDPSRDRGGGQERRKGERERRWREMSRERLGWKSGMEGEVSEGRKTGRGRDGKGERSGWESGGERSGWTDRVGRRRWMGRGRGRDGSRDRQGGRKGGRCRDGEGESGGGRGRGEGSREGDVGIGGGIEEEGRKEGKAEEVGMEVGIMERERRKGHSGQRREKGSSAKKEEGGKVRMGIGIEKGEGEIGEVGGDGWEGGEVGMEVGKDKGEGGIGEVGDGRGGGRNHARIEEGGGKEGEPREMRWGLGYGRGRGDGRERGRDGSRDTGGFVLFCFVFCRVASDGEEEERREIYGERVRDRGEAIEGTATTAEKRGEGNLSSLLTVSALLAAAPPFSPRAGNLSSLLTVSALLAAAPPFSPRLLPSRRGRSRGGSTCLY</sequence>
<feature type="compositionally biased region" description="Basic and acidic residues" evidence="1">
    <location>
        <begin position="214"/>
        <end position="229"/>
    </location>
</feature>
<reference evidence="2 3" key="1">
    <citation type="journal article" date="2018" name="Cell">
        <title>The Chara Genome: Secondary Complexity and Implications for Plant Terrestrialization.</title>
        <authorList>
            <person name="Nishiyama T."/>
            <person name="Sakayama H."/>
            <person name="Vries J.D."/>
            <person name="Buschmann H."/>
            <person name="Saint-Marcoux D."/>
            <person name="Ullrich K.K."/>
            <person name="Haas F.B."/>
            <person name="Vanderstraeten L."/>
            <person name="Becker D."/>
            <person name="Lang D."/>
            <person name="Vosolsobe S."/>
            <person name="Rombauts S."/>
            <person name="Wilhelmsson P.K.I."/>
            <person name="Janitza P."/>
            <person name="Kern R."/>
            <person name="Heyl A."/>
            <person name="Rumpler F."/>
            <person name="Villalobos L.I.A.C."/>
            <person name="Clay J.M."/>
            <person name="Skokan R."/>
            <person name="Toyoda A."/>
            <person name="Suzuki Y."/>
            <person name="Kagoshima H."/>
            <person name="Schijlen E."/>
            <person name="Tajeshwar N."/>
            <person name="Catarino B."/>
            <person name="Hetherington A.J."/>
            <person name="Saltykova A."/>
            <person name="Bonnot C."/>
            <person name="Breuninger H."/>
            <person name="Symeonidi A."/>
            <person name="Radhakrishnan G.V."/>
            <person name="Van Nieuwerburgh F."/>
            <person name="Deforce D."/>
            <person name="Chang C."/>
            <person name="Karol K.G."/>
            <person name="Hedrich R."/>
            <person name="Ulvskov P."/>
            <person name="Glockner G."/>
            <person name="Delwiche C.F."/>
            <person name="Petrasek J."/>
            <person name="Van de Peer Y."/>
            <person name="Friml J."/>
            <person name="Beilby M."/>
            <person name="Dolan L."/>
            <person name="Kohara Y."/>
            <person name="Sugano S."/>
            <person name="Fujiyama A."/>
            <person name="Delaux P.-M."/>
            <person name="Quint M."/>
            <person name="TheiBen G."/>
            <person name="Hagemann M."/>
            <person name="Harholt J."/>
            <person name="Dunand C."/>
            <person name="Zachgo S."/>
            <person name="Langdale J."/>
            <person name="Maumus F."/>
            <person name="Straeten D.V.D."/>
            <person name="Gould S.B."/>
            <person name="Rensing S.A."/>
        </authorList>
    </citation>
    <scope>NUCLEOTIDE SEQUENCE [LARGE SCALE GENOMIC DNA]</scope>
    <source>
        <strain evidence="2 3">S276</strain>
    </source>
</reference>
<feature type="compositionally biased region" description="Gly residues" evidence="1">
    <location>
        <begin position="267"/>
        <end position="280"/>
    </location>
</feature>
<feature type="region of interest" description="Disordered" evidence="1">
    <location>
        <begin position="1"/>
        <end position="318"/>
    </location>
</feature>
<feature type="compositionally biased region" description="Basic and acidic residues" evidence="1">
    <location>
        <begin position="185"/>
        <end position="195"/>
    </location>
</feature>
<feature type="compositionally biased region" description="Basic and acidic residues" evidence="1">
    <location>
        <begin position="138"/>
        <end position="159"/>
    </location>
</feature>
<protein>
    <submittedName>
        <fullName evidence="2">Uncharacterized protein</fullName>
    </submittedName>
</protein>
<evidence type="ECO:0000313" key="3">
    <source>
        <dbReference type="Proteomes" id="UP000265515"/>
    </source>
</evidence>
<comment type="caution">
    <text evidence="2">The sequence shown here is derived from an EMBL/GenBank/DDBJ whole genome shotgun (WGS) entry which is preliminary data.</text>
</comment>
<keyword evidence="3" id="KW-1185">Reference proteome</keyword>
<accession>A0A388LH46</accession>
<dbReference type="Gramene" id="GBG81532">
    <property type="protein sequence ID" value="GBG81532"/>
    <property type="gene ID" value="CBR_g32520"/>
</dbReference>
<evidence type="ECO:0000313" key="2">
    <source>
        <dbReference type="EMBL" id="GBG81532.1"/>
    </source>
</evidence>
<dbReference type="AlphaFoldDB" id="A0A388LH46"/>
<feature type="compositionally biased region" description="Basic and acidic residues" evidence="1">
    <location>
        <begin position="283"/>
        <end position="299"/>
    </location>
</feature>
<proteinExistence type="predicted"/>
<feature type="compositionally biased region" description="Gly residues" evidence="1">
    <location>
        <begin position="244"/>
        <end position="256"/>
    </location>
</feature>
<evidence type="ECO:0000256" key="1">
    <source>
        <dbReference type="SAM" id="MobiDB-lite"/>
    </source>
</evidence>
<dbReference type="EMBL" id="BFEA01000378">
    <property type="protein sequence ID" value="GBG81532.1"/>
    <property type="molecule type" value="Genomic_DNA"/>
</dbReference>
<feature type="compositionally biased region" description="Basic and acidic residues" evidence="1">
    <location>
        <begin position="167"/>
        <end position="176"/>
    </location>
</feature>
<feature type="compositionally biased region" description="Basic and acidic residues" evidence="1">
    <location>
        <begin position="307"/>
        <end position="318"/>
    </location>
</feature>